<dbReference type="InterPro" id="IPR050540">
    <property type="entry name" value="F-actin_Monoox_Mical"/>
</dbReference>
<accession>A0A4Z2HK09</accession>
<evidence type="ECO:0000259" key="1">
    <source>
        <dbReference type="Pfam" id="PF01494"/>
    </source>
</evidence>
<dbReference type="Proteomes" id="UP000314294">
    <property type="component" value="Unassembled WGS sequence"/>
</dbReference>
<gene>
    <name evidence="2" type="primary">mical1_0</name>
    <name evidence="2" type="ORF">EYF80_024543</name>
</gene>
<dbReference type="InterPro" id="IPR002938">
    <property type="entry name" value="FAD-bd"/>
</dbReference>
<dbReference type="GO" id="GO:0071949">
    <property type="term" value="F:FAD binding"/>
    <property type="evidence" value="ECO:0007669"/>
    <property type="project" value="InterPro"/>
</dbReference>
<dbReference type="AlphaFoldDB" id="A0A4Z2HK09"/>
<dbReference type="SUPFAM" id="SSF51905">
    <property type="entry name" value="FAD/NAD(P)-binding domain"/>
    <property type="match status" value="1"/>
</dbReference>
<dbReference type="Pfam" id="PF01494">
    <property type="entry name" value="FAD_binding_3"/>
    <property type="match status" value="1"/>
</dbReference>
<organism evidence="2 3">
    <name type="scientific">Liparis tanakae</name>
    <name type="common">Tanaka's snailfish</name>
    <dbReference type="NCBI Taxonomy" id="230148"/>
    <lineage>
        <taxon>Eukaryota</taxon>
        <taxon>Metazoa</taxon>
        <taxon>Chordata</taxon>
        <taxon>Craniata</taxon>
        <taxon>Vertebrata</taxon>
        <taxon>Euteleostomi</taxon>
        <taxon>Actinopterygii</taxon>
        <taxon>Neopterygii</taxon>
        <taxon>Teleostei</taxon>
        <taxon>Neoteleostei</taxon>
        <taxon>Acanthomorphata</taxon>
        <taxon>Eupercaria</taxon>
        <taxon>Perciformes</taxon>
        <taxon>Cottioidei</taxon>
        <taxon>Cottales</taxon>
        <taxon>Liparidae</taxon>
        <taxon>Liparis</taxon>
    </lineage>
</organism>
<dbReference type="InterPro" id="IPR036188">
    <property type="entry name" value="FAD/NAD-bd_sf"/>
</dbReference>
<sequence length="185" mass="20828">MSSKDPVNPSHAAFDLFVQAQSCKDVKNHFAALCRQLDIDPLDFRSFYIKLKERLNYWKAKALWTKLDKRASHPDYKQGKASSKNKCLVLGAGPCGLRTAIELALLGAQVVVLEKRESFSRNNVLHLWPYTISDLRGLGAKKFYGKFCTGSLDHISEWRMIVLKGLTCTVAQVWGCFAKSSQRSS</sequence>
<dbReference type="EMBL" id="SRLO01000238">
    <property type="protein sequence ID" value="TNN65254.1"/>
    <property type="molecule type" value="Genomic_DNA"/>
</dbReference>
<dbReference type="OrthoDB" id="20799at2759"/>
<protein>
    <submittedName>
        <fullName evidence="2">Protein-methionine sulfoxide oxidase mical1</fullName>
    </submittedName>
</protein>
<reference evidence="2 3" key="1">
    <citation type="submission" date="2019-03" db="EMBL/GenBank/DDBJ databases">
        <title>First draft genome of Liparis tanakae, snailfish: a comprehensive survey of snailfish specific genes.</title>
        <authorList>
            <person name="Kim W."/>
            <person name="Song I."/>
            <person name="Jeong J.-H."/>
            <person name="Kim D."/>
            <person name="Kim S."/>
            <person name="Ryu S."/>
            <person name="Song J.Y."/>
            <person name="Lee S.K."/>
        </authorList>
    </citation>
    <scope>NUCLEOTIDE SEQUENCE [LARGE SCALE GENOMIC DNA]</scope>
    <source>
        <tissue evidence="2">Muscle</tissue>
    </source>
</reference>
<evidence type="ECO:0000313" key="3">
    <source>
        <dbReference type="Proteomes" id="UP000314294"/>
    </source>
</evidence>
<keyword evidence="3" id="KW-1185">Reference proteome</keyword>
<dbReference type="PANTHER" id="PTHR23167">
    <property type="entry name" value="CALPONIN HOMOLOGY DOMAIN-CONTAINING PROTEIN DDB_G0272472-RELATED"/>
    <property type="match status" value="1"/>
</dbReference>
<name>A0A4Z2HK09_9TELE</name>
<feature type="domain" description="FAD-binding" evidence="1">
    <location>
        <begin position="87"/>
        <end position="122"/>
    </location>
</feature>
<proteinExistence type="predicted"/>
<dbReference type="Gene3D" id="3.50.50.60">
    <property type="entry name" value="FAD/NAD(P)-binding domain"/>
    <property type="match status" value="1"/>
</dbReference>
<evidence type="ECO:0000313" key="2">
    <source>
        <dbReference type="EMBL" id="TNN65254.1"/>
    </source>
</evidence>
<comment type="caution">
    <text evidence="2">The sequence shown here is derived from an EMBL/GenBank/DDBJ whole genome shotgun (WGS) entry which is preliminary data.</text>
</comment>
<dbReference type="PANTHER" id="PTHR23167:SF35">
    <property type="entry name" value="[F-ACTIN]-MONOOXYGENASE MICAL1"/>
    <property type="match status" value="1"/>
</dbReference>